<gene>
    <name evidence="8" type="ORF">ODALV1_LOCUS27181</name>
</gene>
<feature type="compositionally biased region" description="Polar residues" evidence="5">
    <location>
        <begin position="629"/>
        <end position="663"/>
    </location>
</feature>
<feature type="transmembrane region" description="Helical" evidence="6">
    <location>
        <begin position="469"/>
        <end position="486"/>
    </location>
</feature>
<comment type="subcellular location">
    <subcellularLocation>
        <location evidence="1">Membrane</location>
        <topology evidence="1">Multi-pass membrane protein</topology>
    </subcellularLocation>
</comment>
<feature type="transmembrane region" description="Helical" evidence="6">
    <location>
        <begin position="554"/>
        <end position="574"/>
    </location>
</feature>
<feature type="transmembrane region" description="Helical" evidence="6">
    <location>
        <begin position="243"/>
        <end position="264"/>
    </location>
</feature>
<sequence length="663" mass="72642">MGLLTKFTRKKIVDRDETSTQLHRVLTTVDLTLLGIGSTLGVGIYVLAGEEAKKDAGPAVVLSFLVAALASVLAGLCYAEFGARVPKAGSAYVYSYVCVGEFIAFVVGWNLIMEYVIGVASVAKGYSENVDKLFDNAMGDAFKYYFPIGHYGIFSEAFDWFAFGITLVLTLVLACGVKESSLFNNVFTGLNLVVVLFVVIAGSFYADPKNWRLDRNETLKAYPNLTEAAIGQGGFAPFGFHGIMKGAATCFYGFVGFDAIATTGEEAKNPQRSIPLAIIFSLLFIFLAYFGISTVITMMVPYFLQDENAPLPHAFMSAGFETGKWVVSIGAIFGLSTSLLGAMFPMPRVIYAMASDGVLFKFLSKVHPRFQTPLIATIIAGTFGGFMAALFNLDDLINMMSIGTLTAYTLVAVCVLCLRYRKDVDGADDLENLDLEKEYAMQPFWQRWLNLGSTNIPTEMSSSYTDRAVSLYCLLSLIFCGIAIRFEDEIVDLQYPFVVSLSLIGICLLGILVSLIMQPVSRAKLTFKVPLVPALPGISILANTYLILKLSYETWIRFAVWMAIGFVFYGICTFNGTSDEAYQKSVEKRQRKYSKVSANGFRNAVFQLSEKAEDARNGNSGELNNGNGTTSIQLRKLSSNPTNHNDQPPQHSSSRQNQNPGPE</sequence>
<feature type="transmembrane region" description="Helical" evidence="6">
    <location>
        <begin position="372"/>
        <end position="391"/>
    </location>
</feature>
<evidence type="ECO:0000256" key="2">
    <source>
        <dbReference type="ARBA" id="ARBA00022692"/>
    </source>
</evidence>
<feature type="region of interest" description="Disordered" evidence="5">
    <location>
        <begin position="613"/>
        <end position="663"/>
    </location>
</feature>
<keyword evidence="9" id="KW-1185">Reference proteome</keyword>
<evidence type="ECO:0000256" key="5">
    <source>
        <dbReference type="SAM" id="MobiDB-lite"/>
    </source>
</evidence>
<evidence type="ECO:0000259" key="7">
    <source>
        <dbReference type="Pfam" id="PF13906"/>
    </source>
</evidence>
<feature type="compositionally biased region" description="Low complexity" evidence="5">
    <location>
        <begin position="617"/>
        <end position="628"/>
    </location>
</feature>
<keyword evidence="4 6" id="KW-0472">Membrane</keyword>
<feature type="transmembrane region" description="Helical" evidence="6">
    <location>
        <begin position="529"/>
        <end position="548"/>
    </location>
</feature>
<evidence type="ECO:0000256" key="6">
    <source>
        <dbReference type="SAM" id="Phobius"/>
    </source>
</evidence>
<evidence type="ECO:0000313" key="8">
    <source>
        <dbReference type="EMBL" id="CAL8138012.1"/>
    </source>
</evidence>
<comment type="caution">
    <text evidence="8">The sequence shown here is derived from an EMBL/GenBank/DDBJ whole genome shotgun (WGS) entry which is preliminary data.</text>
</comment>
<proteinExistence type="predicted"/>
<feature type="transmembrane region" description="Helical" evidence="6">
    <location>
        <begin position="91"/>
        <end position="112"/>
    </location>
</feature>
<evidence type="ECO:0000256" key="1">
    <source>
        <dbReference type="ARBA" id="ARBA00004141"/>
    </source>
</evidence>
<dbReference type="InterPro" id="IPR002293">
    <property type="entry name" value="AA/rel_permease1"/>
</dbReference>
<dbReference type="Pfam" id="PF13520">
    <property type="entry name" value="AA_permease_2"/>
    <property type="match status" value="1"/>
</dbReference>
<feature type="transmembrane region" description="Helical" evidence="6">
    <location>
        <begin position="276"/>
        <end position="305"/>
    </location>
</feature>
<organism evidence="8 9">
    <name type="scientific">Orchesella dallaii</name>
    <dbReference type="NCBI Taxonomy" id="48710"/>
    <lineage>
        <taxon>Eukaryota</taxon>
        <taxon>Metazoa</taxon>
        <taxon>Ecdysozoa</taxon>
        <taxon>Arthropoda</taxon>
        <taxon>Hexapoda</taxon>
        <taxon>Collembola</taxon>
        <taxon>Entomobryomorpha</taxon>
        <taxon>Entomobryoidea</taxon>
        <taxon>Orchesellidae</taxon>
        <taxon>Orchesellinae</taxon>
        <taxon>Orchesella</taxon>
    </lineage>
</organism>
<feature type="transmembrane region" description="Helical" evidence="6">
    <location>
        <begin position="25"/>
        <end position="48"/>
    </location>
</feature>
<dbReference type="InterPro" id="IPR029485">
    <property type="entry name" value="CAT_C"/>
</dbReference>
<feature type="transmembrane region" description="Helical" evidence="6">
    <location>
        <begin position="189"/>
        <end position="206"/>
    </location>
</feature>
<feature type="transmembrane region" description="Helical" evidence="6">
    <location>
        <begin position="160"/>
        <end position="177"/>
    </location>
</feature>
<feature type="domain" description="Cationic amino acid transporter C-terminal" evidence="7">
    <location>
        <begin position="527"/>
        <end position="570"/>
    </location>
</feature>
<feature type="transmembrane region" description="Helical" evidence="6">
    <location>
        <begin position="60"/>
        <end position="79"/>
    </location>
</feature>
<dbReference type="PANTHER" id="PTHR43243">
    <property type="entry name" value="INNER MEMBRANE TRANSPORTER YGJI-RELATED"/>
    <property type="match status" value="1"/>
</dbReference>
<evidence type="ECO:0000313" key="9">
    <source>
        <dbReference type="Proteomes" id="UP001642540"/>
    </source>
</evidence>
<evidence type="ECO:0000256" key="3">
    <source>
        <dbReference type="ARBA" id="ARBA00022989"/>
    </source>
</evidence>
<evidence type="ECO:0000256" key="4">
    <source>
        <dbReference type="ARBA" id="ARBA00023136"/>
    </source>
</evidence>
<dbReference type="Pfam" id="PF13906">
    <property type="entry name" value="AA_permease_C"/>
    <property type="match status" value="1"/>
</dbReference>
<protein>
    <recommendedName>
        <fullName evidence="7">Cationic amino acid transporter C-terminal domain-containing protein</fullName>
    </recommendedName>
</protein>
<keyword evidence="2 6" id="KW-0812">Transmembrane</keyword>
<feature type="transmembrane region" description="Helical" evidence="6">
    <location>
        <begin position="325"/>
        <end position="351"/>
    </location>
</feature>
<accession>A0ABP1RXI8</accession>
<name>A0ABP1RXI8_9HEXA</name>
<feature type="transmembrane region" description="Helical" evidence="6">
    <location>
        <begin position="397"/>
        <end position="418"/>
    </location>
</feature>
<reference evidence="8 9" key="1">
    <citation type="submission" date="2024-08" db="EMBL/GenBank/DDBJ databases">
        <authorList>
            <person name="Cucini C."/>
            <person name="Frati F."/>
        </authorList>
    </citation>
    <scope>NUCLEOTIDE SEQUENCE [LARGE SCALE GENOMIC DNA]</scope>
</reference>
<dbReference type="EMBL" id="CAXLJM020000121">
    <property type="protein sequence ID" value="CAL8138012.1"/>
    <property type="molecule type" value="Genomic_DNA"/>
</dbReference>
<feature type="transmembrane region" description="Helical" evidence="6">
    <location>
        <begin position="498"/>
        <end position="517"/>
    </location>
</feature>
<dbReference type="Gene3D" id="1.20.1740.10">
    <property type="entry name" value="Amino acid/polyamine transporter I"/>
    <property type="match status" value="1"/>
</dbReference>
<dbReference type="Proteomes" id="UP001642540">
    <property type="component" value="Unassembled WGS sequence"/>
</dbReference>
<keyword evidence="3 6" id="KW-1133">Transmembrane helix</keyword>
<dbReference type="PANTHER" id="PTHR43243:SF105">
    <property type="entry name" value="CATIONIC AMINO ACID TRANSPORTER C-TERMINAL DOMAIN-CONTAINING PROTEIN"/>
    <property type="match status" value="1"/>
</dbReference>